<gene>
    <name evidence="2" type="ORF">BO70DRAFT_419885</name>
</gene>
<evidence type="ECO:0000313" key="2">
    <source>
        <dbReference type="EMBL" id="PWY88248.1"/>
    </source>
</evidence>
<dbReference type="VEuPathDB" id="FungiDB:BO70DRAFT_419885"/>
<organism evidence="2 3">
    <name type="scientific">Aspergillus heteromorphus CBS 117.55</name>
    <dbReference type="NCBI Taxonomy" id="1448321"/>
    <lineage>
        <taxon>Eukaryota</taxon>
        <taxon>Fungi</taxon>
        <taxon>Dikarya</taxon>
        <taxon>Ascomycota</taxon>
        <taxon>Pezizomycotina</taxon>
        <taxon>Eurotiomycetes</taxon>
        <taxon>Eurotiomycetidae</taxon>
        <taxon>Eurotiales</taxon>
        <taxon>Aspergillaceae</taxon>
        <taxon>Aspergillus</taxon>
        <taxon>Aspergillus subgen. Circumdati</taxon>
    </lineage>
</organism>
<keyword evidence="3" id="KW-1185">Reference proteome</keyword>
<name>A0A317WTI6_9EURO</name>
<accession>A0A317WTI6</accession>
<dbReference type="Proteomes" id="UP000247233">
    <property type="component" value="Unassembled WGS sequence"/>
</dbReference>
<proteinExistence type="predicted"/>
<protein>
    <submittedName>
        <fullName evidence="2">Uncharacterized protein</fullName>
    </submittedName>
</protein>
<evidence type="ECO:0000256" key="1">
    <source>
        <dbReference type="SAM" id="MobiDB-lite"/>
    </source>
</evidence>
<dbReference type="AlphaFoldDB" id="A0A317WTI6"/>
<reference evidence="2 3" key="1">
    <citation type="submission" date="2016-12" db="EMBL/GenBank/DDBJ databases">
        <title>The genomes of Aspergillus section Nigri reveals drivers in fungal speciation.</title>
        <authorList>
            <consortium name="DOE Joint Genome Institute"/>
            <person name="Vesth T.C."/>
            <person name="Nybo J."/>
            <person name="Theobald S."/>
            <person name="Brandl J."/>
            <person name="Frisvad J.C."/>
            <person name="Nielsen K.F."/>
            <person name="Lyhne E.K."/>
            <person name="Kogle M.E."/>
            <person name="Kuo A."/>
            <person name="Riley R."/>
            <person name="Clum A."/>
            <person name="Nolan M."/>
            <person name="Lipzen A."/>
            <person name="Salamov A."/>
            <person name="Henrissat B."/>
            <person name="Wiebenga A."/>
            <person name="De Vries R.P."/>
            <person name="Grigoriev I.V."/>
            <person name="Mortensen U.H."/>
            <person name="Andersen M.R."/>
            <person name="Baker S.E."/>
        </authorList>
    </citation>
    <scope>NUCLEOTIDE SEQUENCE [LARGE SCALE GENOMIC DNA]</scope>
    <source>
        <strain evidence="2 3">CBS 117.55</strain>
    </source>
</reference>
<sequence>MQGDIADTVDIDISVLDMVDRCYGPVDKDGQSAKLLVMRIRLCDIYSTTANRILYHVTSHQPYAEKGTTGYDMTGQSDHQDGGKLPTHSLSIYRVLDMMCLSTSTSHPIHHYYPEYEDIEKDRPIVMIDKNEPFLRQVDPYIHIPIDVNARPYNLDNKFKGEYLAKPFIRKHDPIKKMPGSENRRPRKGSSSVYIVHPTD</sequence>
<dbReference type="RefSeq" id="XP_025401784.1">
    <property type="nucleotide sequence ID" value="XM_025547499.1"/>
</dbReference>
<dbReference type="EMBL" id="MSFL01000005">
    <property type="protein sequence ID" value="PWY88248.1"/>
    <property type="molecule type" value="Genomic_DNA"/>
</dbReference>
<evidence type="ECO:0000313" key="3">
    <source>
        <dbReference type="Proteomes" id="UP000247233"/>
    </source>
</evidence>
<comment type="caution">
    <text evidence="2">The sequence shown here is derived from an EMBL/GenBank/DDBJ whole genome shotgun (WGS) entry which is preliminary data.</text>
</comment>
<dbReference type="GeneID" id="37069736"/>
<feature type="region of interest" description="Disordered" evidence="1">
    <location>
        <begin position="174"/>
        <end position="200"/>
    </location>
</feature>